<evidence type="ECO:0000313" key="1">
    <source>
        <dbReference type="EMBL" id="OOK66443.1"/>
    </source>
</evidence>
<comment type="caution">
    <text evidence="1">The sequence shown here is derived from an EMBL/GenBank/DDBJ whole genome shotgun (WGS) entry which is preliminary data.</text>
</comment>
<protein>
    <submittedName>
        <fullName evidence="1">Acyl-CoA dehydrogenase N terminal family protein</fullName>
    </submittedName>
</protein>
<evidence type="ECO:0000313" key="2">
    <source>
        <dbReference type="Proteomes" id="UP000189229"/>
    </source>
</evidence>
<name>A0A1V3WHI1_MYCKA</name>
<dbReference type="InterPro" id="IPR052166">
    <property type="entry name" value="Diverse_Acyl-CoA_DH"/>
</dbReference>
<proteinExistence type="predicted"/>
<dbReference type="GO" id="GO:0005886">
    <property type="term" value="C:plasma membrane"/>
    <property type="evidence" value="ECO:0007669"/>
    <property type="project" value="TreeGrafter"/>
</dbReference>
<sequence>MKGTALGHYIANVRDLEFNLFEVLDVGAVLGTGRYSELDADTVRTILAEAARLAEGPVAETFAYADRNPPVFDPPLTPSACPTSWSKRCKRSKMPSGGALVWPRRSAGCPRPHRWCGPSTK</sequence>
<gene>
    <name evidence="1" type="ORF">BZL30_8397</name>
</gene>
<dbReference type="AlphaFoldDB" id="A0A1V3WHI1"/>
<dbReference type="PANTHER" id="PTHR42803">
    <property type="entry name" value="ACYL-COA DEHYDROGENASE"/>
    <property type="match status" value="1"/>
</dbReference>
<dbReference type="EMBL" id="MVBM01000009">
    <property type="protein sequence ID" value="OOK66443.1"/>
    <property type="molecule type" value="Genomic_DNA"/>
</dbReference>
<reference evidence="1 2" key="1">
    <citation type="submission" date="2017-02" db="EMBL/GenBank/DDBJ databases">
        <title>Complete genome sequences of Mycobacterium kansasii strains isolated from rhesus macaques.</title>
        <authorList>
            <person name="Panda A."/>
            <person name="Nagaraj S."/>
            <person name="Zhao X."/>
            <person name="Tettelin H."/>
            <person name="Detolla L.J."/>
        </authorList>
    </citation>
    <scope>NUCLEOTIDE SEQUENCE [LARGE SCALE GENOMIC DNA]</scope>
    <source>
        <strain evidence="1 2">11-3813</strain>
    </source>
</reference>
<accession>A0A1V3WHI1</accession>
<organism evidence="1 2">
    <name type="scientific">Mycobacterium kansasii</name>
    <dbReference type="NCBI Taxonomy" id="1768"/>
    <lineage>
        <taxon>Bacteria</taxon>
        <taxon>Bacillati</taxon>
        <taxon>Actinomycetota</taxon>
        <taxon>Actinomycetes</taxon>
        <taxon>Mycobacteriales</taxon>
        <taxon>Mycobacteriaceae</taxon>
        <taxon>Mycobacterium</taxon>
    </lineage>
</organism>
<dbReference type="PANTHER" id="PTHR42803:SF1">
    <property type="entry name" value="BROAD-SPECIFICITY LINEAR ACYL-COA DEHYDROGENASE FADE5"/>
    <property type="match status" value="1"/>
</dbReference>
<dbReference type="Proteomes" id="UP000189229">
    <property type="component" value="Unassembled WGS sequence"/>
</dbReference>